<evidence type="ECO:0008006" key="7">
    <source>
        <dbReference type="Google" id="ProtNLM"/>
    </source>
</evidence>
<evidence type="ECO:0000313" key="5">
    <source>
        <dbReference type="EMBL" id="RWA13651.1"/>
    </source>
</evidence>
<keyword evidence="1" id="KW-0812">Transmembrane</keyword>
<evidence type="ECO:0000259" key="4">
    <source>
        <dbReference type="Pfam" id="PF14703"/>
    </source>
</evidence>
<name>A0A439DGX7_9PEZI</name>
<organism evidence="5 6">
    <name type="scientific">Xylaria grammica</name>
    <dbReference type="NCBI Taxonomy" id="363999"/>
    <lineage>
        <taxon>Eukaryota</taxon>
        <taxon>Fungi</taxon>
        <taxon>Dikarya</taxon>
        <taxon>Ascomycota</taxon>
        <taxon>Pezizomycotina</taxon>
        <taxon>Sordariomycetes</taxon>
        <taxon>Xylariomycetidae</taxon>
        <taxon>Xylariales</taxon>
        <taxon>Xylariaceae</taxon>
        <taxon>Xylaria</taxon>
    </lineage>
</organism>
<evidence type="ECO:0000259" key="2">
    <source>
        <dbReference type="Pfam" id="PF02714"/>
    </source>
</evidence>
<protein>
    <recommendedName>
        <fullName evidence="7">CSC1/OSCA1-like 7TM region domain-containing protein</fullName>
    </recommendedName>
</protein>
<dbReference type="GO" id="GO:0005886">
    <property type="term" value="C:plasma membrane"/>
    <property type="evidence" value="ECO:0007669"/>
    <property type="project" value="TreeGrafter"/>
</dbReference>
<dbReference type="AlphaFoldDB" id="A0A439DGX7"/>
<gene>
    <name evidence="5" type="ORF">EKO27_g1445</name>
</gene>
<dbReference type="PANTHER" id="PTHR13018">
    <property type="entry name" value="PROBABLE MEMBRANE PROTEIN DUF221-RELATED"/>
    <property type="match status" value="1"/>
</dbReference>
<proteinExistence type="predicted"/>
<dbReference type="EMBL" id="RYZI01000022">
    <property type="protein sequence ID" value="RWA13651.1"/>
    <property type="molecule type" value="Genomic_DNA"/>
</dbReference>
<dbReference type="InterPro" id="IPR027815">
    <property type="entry name" value="CSC1/OSCA1-like_cyt"/>
</dbReference>
<evidence type="ECO:0000313" key="6">
    <source>
        <dbReference type="Proteomes" id="UP000286045"/>
    </source>
</evidence>
<keyword evidence="1" id="KW-1133">Transmembrane helix</keyword>
<evidence type="ECO:0000256" key="1">
    <source>
        <dbReference type="SAM" id="Phobius"/>
    </source>
</evidence>
<feature type="domain" description="CSC1/OSCA1-like 7TM region" evidence="2">
    <location>
        <begin position="195"/>
        <end position="463"/>
    </location>
</feature>
<feature type="transmembrane region" description="Helical" evidence="1">
    <location>
        <begin position="440"/>
        <end position="465"/>
    </location>
</feature>
<dbReference type="Pfam" id="PF12621">
    <property type="entry name" value="PHM7_ext"/>
    <property type="match status" value="1"/>
</dbReference>
<dbReference type="InterPro" id="IPR022257">
    <property type="entry name" value="PHM7_ext"/>
</dbReference>
<feature type="domain" description="CSC1/OSCA1-like cytosolic" evidence="4">
    <location>
        <begin position="30"/>
        <end position="182"/>
    </location>
</feature>
<dbReference type="InterPro" id="IPR003864">
    <property type="entry name" value="CSC1/OSCA1-like_7TM"/>
</dbReference>
<dbReference type="Pfam" id="PF02714">
    <property type="entry name" value="RSN1_7TM"/>
    <property type="match status" value="1"/>
</dbReference>
<evidence type="ECO:0000259" key="3">
    <source>
        <dbReference type="Pfam" id="PF12621"/>
    </source>
</evidence>
<dbReference type="Pfam" id="PF14703">
    <property type="entry name" value="PHM7_cyt"/>
    <property type="match status" value="1"/>
</dbReference>
<accession>A0A439DGX7</accession>
<feature type="transmembrane region" description="Helical" evidence="1">
    <location>
        <begin position="195"/>
        <end position="221"/>
    </location>
</feature>
<feature type="transmembrane region" description="Helical" evidence="1">
    <location>
        <begin position="241"/>
        <end position="258"/>
    </location>
</feature>
<dbReference type="Proteomes" id="UP000286045">
    <property type="component" value="Unassembled WGS sequence"/>
</dbReference>
<dbReference type="GO" id="GO:0005227">
    <property type="term" value="F:calcium-activated cation channel activity"/>
    <property type="evidence" value="ECO:0007669"/>
    <property type="project" value="InterPro"/>
</dbReference>
<reference evidence="5 6" key="1">
    <citation type="submission" date="2018-12" db="EMBL/GenBank/DDBJ databases">
        <title>Draft genome sequence of Xylaria grammica IHI A82.</title>
        <authorList>
            <person name="Buettner E."/>
            <person name="Kellner H."/>
        </authorList>
    </citation>
    <scope>NUCLEOTIDE SEQUENCE [LARGE SCALE GENOMIC DNA]</scope>
    <source>
        <strain evidence="5 6">IHI A82</strain>
    </source>
</reference>
<dbReference type="InterPro" id="IPR045122">
    <property type="entry name" value="Csc1-like"/>
</dbReference>
<comment type="caution">
    <text evidence="5">The sequence shown here is derived from an EMBL/GenBank/DDBJ whole genome shotgun (WGS) entry which is preliminary data.</text>
</comment>
<feature type="transmembrane region" description="Helical" evidence="1">
    <location>
        <begin position="393"/>
        <end position="420"/>
    </location>
</feature>
<keyword evidence="6" id="KW-1185">Reference proteome</keyword>
<sequence>MFTITRERLWLVGLRQAWALSTPNAKRVSSRTVLFLSAPEDALEQNNMIRYFGDGAIRIWPVTKLEALQTLVSERDALVEKLESEEALLIYKANSWNVQKKWILSSYFEIKSKRKESLLKREEEAMGLESYTKHDSKGAAVFVEFKTQTEAQKACQQVASSNFLALMPRYIGVKPNEIIWDNLTIPPLRRLSQECIALVIIILTIVFWSVPSSLIGIVSNISYLAENFESLGFLNNLPDPIIGLLSGLLPPLLTSYLSKDVPAMYRNVFASLGGPIETVNELKVQKWGYVFQVTQVKITTTLAHATVASQVADVRAIPVLLATQLPKSSNYYLTYFIVQGITSAADSLLNYSNVLDYLSVEYLIDETPRQKFKRYTNMKDTAWGDVFPKFTNFAIIAIAYSCIAPLVLGFAAAGLSLYYFSYRYNLFYVMQPKIDTKGQAYTLALRQLLTGVYIAELVLIGLFGLRKAKGPVVMAVMLLIVTILYSVLMNRYMSPLEKLLPTDLVSSAERDDETTPLLSSMEEGRDARSIAEDAIKCTARFSNPRAFTSDNFMKSWVRGEKDYDMEEHDVPEYTEKELEEAYLHPALTSPTPLIWMARDPVGASKNEVQETEECGLKASDEGAWLDESRIVRWDVGDFEKVPVWKKVVKY</sequence>
<keyword evidence="1" id="KW-0472">Membrane</keyword>
<feature type="transmembrane region" description="Helical" evidence="1">
    <location>
        <begin position="472"/>
        <end position="493"/>
    </location>
</feature>
<feature type="domain" description="10TM putative phosphate transporter extracellular tail" evidence="3">
    <location>
        <begin position="541"/>
        <end position="639"/>
    </location>
</feature>
<dbReference type="PANTHER" id="PTHR13018:SF26">
    <property type="entry name" value="DOMAIN PROTEIN, PUTATIVE (AFU_ORTHOLOGUE AFUA_5G10920)-RELATED"/>
    <property type="match status" value="1"/>
</dbReference>